<keyword evidence="4 5" id="KW-0472">Membrane</keyword>
<feature type="transmembrane region" description="Helical" evidence="5">
    <location>
        <begin position="106"/>
        <end position="123"/>
    </location>
</feature>
<gene>
    <name evidence="6" type="ORF">EGH25_05695</name>
</gene>
<feature type="transmembrane region" description="Helical" evidence="5">
    <location>
        <begin position="151"/>
        <end position="173"/>
    </location>
</feature>
<evidence type="ECO:0000256" key="2">
    <source>
        <dbReference type="ARBA" id="ARBA00022692"/>
    </source>
</evidence>
<evidence type="ECO:0000256" key="1">
    <source>
        <dbReference type="ARBA" id="ARBA00004141"/>
    </source>
</evidence>
<dbReference type="PANTHER" id="PTHR42198:SF1">
    <property type="entry name" value="INTEGRAL MEMBRANE PROTEIN"/>
    <property type="match status" value="1"/>
</dbReference>
<dbReference type="Proteomes" id="UP001149411">
    <property type="component" value="Unassembled WGS sequence"/>
</dbReference>
<comment type="caution">
    <text evidence="6">The sequence shown here is derived from an EMBL/GenBank/DDBJ whole genome shotgun (WGS) entry which is preliminary data.</text>
</comment>
<reference evidence="6" key="1">
    <citation type="submission" date="2022-09" db="EMBL/GenBank/DDBJ databases">
        <title>Haloadaptaus new haloarchaeum isolated from saline soil.</title>
        <authorList>
            <person name="Duran-Viseras A."/>
            <person name="Sanchez-Porro C."/>
            <person name="Ventosa A."/>
        </authorList>
    </citation>
    <scope>NUCLEOTIDE SEQUENCE</scope>
    <source>
        <strain evidence="6">F3-133</strain>
    </source>
</reference>
<evidence type="ECO:0000256" key="4">
    <source>
        <dbReference type="ARBA" id="ARBA00023136"/>
    </source>
</evidence>
<feature type="transmembrane region" description="Helical" evidence="5">
    <location>
        <begin position="291"/>
        <end position="309"/>
    </location>
</feature>
<dbReference type="AlphaFoldDB" id="A0A9Q4GHJ2"/>
<dbReference type="RefSeq" id="WP_266086678.1">
    <property type="nucleotide sequence ID" value="NZ_RKLV01000004.1"/>
</dbReference>
<accession>A0A9Q4GHJ2</accession>
<protein>
    <submittedName>
        <fullName evidence="6">EMC3/TMCO1 family protein</fullName>
    </submittedName>
</protein>
<keyword evidence="3 5" id="KW-1133">Transmembrane helix</keyword>
<dbReference type="EMBL" id="RKLV01000004">
    <property type="protein sequence ID" value="MCX2818840.1"/>
    <property type="molecule type" value="Genomic_DNA"/>
</dbReference>
<evidence type="ECO:0000313" key="6">
    <source>
        <dbReference type="EMBL" id="MCX2818840.1"/>
    </source>
</evidence>
<evidence type="ECO:0000256" key="5">
    <source>
        <dbReference type="SAM" id="Phobius"/>
    </source>
</evidence>
<dbReference type="PANTHER" id="PTHR42198">
    <property type="entry name" value="INTEGRAL MEMBRANE PROTEIN"/>
    <property type="match status" value="1"/>
</dbReference>
<dbReference type="InterPro" id="IPR038978">
    <property type="entry name" value="MJ0935"/>
</dbReference>
<keyword evidence="2 5" id="KW-0812">Transmembrane</keyword>
<dbReference type="GO" id="GO:0016020">
    <property type="term" value="C:membrane"/>
    <property type="evidence" value="ECO:0007669"/>
    <property type="project" value="UniProtKB-SubCell"/>
</dbReference>
<comment type="subcellular location">
    <subcellularLocation>
        <location evidence="1">Membrane</location>
        <topology evidence="1">Multi-pass membrane protein</topology>
    </subcellularLocation>
</comment>
<sequence length="315" mass="35682">MTKTRRKAETLIEEDAEMEGVLKRVLEVQDEEGVVEWSDLSDDASSGQWGRLIEKGVLVDSDTDDGFVAKDEDDLRDLLGLSGESEVSSIAETDVEVEDIDTSWSIYDKGAALVGLFLIIFGYRNADIQEAIGGIIGTAVSPIHDGLGVPYYLVILIFAVLTGVYSSYLQLYLMDWDWVSAQQEKVKDIQSQLKEAQMSDDDEREEELREEQMGVMSEQMKMFKMQFRPSVWILVFTIPIFLWLFWTFSTRFGGEPHLAGEAMPTIVMPFRGSIEFSESVFDFPAFLEGWLFWYILCSFGFGQVMRKVLGVNPTT</sequence>
<evidence type="ECO:0000313" key="7">
    <source>
        <dbReference type="Proteomes" id="UP001149411"/>
    </source>
</evidence>
<feature type="transmembrane region" description="Helical" evidence="5">
    <location>
        <begin position="230"/>
        <end position="248"/>
    </location>
</feature>
<dbReference type="InterPro" id="IPR002809">
    <property type="entry name" value="EMC3/TMCO1"/>
</dbReference>
<proteinExistence type="predicted"/>
<dbReference type="Pfam" id="PF01956">
    <property type="entry name" value="EMC3_TMCO1"/>
    <property type="match status" value="1"/>
</dbReference>
<evidence type="ECO:0000256" key="3">
    <source>
        <dbReference type="ARBA" id="ARBA00022989"/>
    </source>
</evidence>
<keyword evidence="7" id="KW-1185">Reference proteome</keyword>
<name>A0A9Q4GHJ2_9EURY</name>
<dbReference type="SMART" id="SM01415">
    <property type="entry name" value="DUF106"/>
    <property type="match status" value="1"/>
</dbReference>
<organism evidence="6 7">
    <name type="scientific">Halorutilus salinus</name>
    <dbReference type="NCBI Taxonomy" id="2487751"/>
    <lineage>
        <taxon>Archaea</taxon>
        <taxon>Methanobacteriati</taxon>
        <taxon>Methanobacteriota</taxon>
        <taxon>Stenosarchaea group</taxon>
        <taxon>Halobacteria</taxon>
        <taxon>Halorutilales</taxon>
        <taxon>Halorutilaceae</taxon>
        <taxon>Halorutilus</taxon>
    </lineage>
</organism>